<dbReference type="Proteomes" id="UP000465240">
    <property type="component" value="Unassembled WGS sequence"/>
</dbReference>
<dbReference type="SUPFAM" id="SSF116734">
    <property type="entry name" value="DNA methylase specificity domain"/>
    <property type="match status" value="1"/>
</dbReference>
<dbReference type="EMBL" id="BLKX01000001">
    <property type="protein sequence ID" value="GFG78452.1"/>
    <property type="molecule type" value="Genomic_DNA"/>
</dbReference>
<dbReference type="RefSeq" id="WP_120792363.1">
    <property type="nucleotide sequence ID" value="NZ_BLKX01000001.1"/>
</dbReference>
<evidence type="ECO:0000256" key="1">
    <source>
        <dbReference type="ARBA" id="ARBA00022747"/>
    </source>
</evidence>
<accession>A0ABQ1C2H4</accession>
<evidence type="ECO:0008006" key="5">
    <source>
        <dbReference type="Google" id="ProtNLM"/>
    </source>
</evidence>
<evidence type="ECO:0000256" key="2">
    <source>
        <dbReference type="ARBA" id="ARBA00023125"/>
    </source>
</evidence>
<dbReference type="CDD" id="cd17266">
    <property type="entry name" value="RMtype1_S_Sau1132ORF3780P-TRD2-CR2_like"/>
    <property type="match status" value="1"/>
</dbReference>
<dbReference type="InterPro" id="IPR044946">
    <property type="entry name" value="Restrct_endonuc_typeI_TRD_sf"/>
</dbReference>
<gene>
    <name evidence="3" type="ORF">MPRG_17280</name>
</gene>
<name>A0ABQ1C2H4_9MYCO</name>
<proteinExistence type="predicted"/>
<dbReference type="Gene3D" id="3.90.220.20">
    <property type="entry name" value="DNA methylase specificity domains"/>
    <property type="match status" value="1"/>
</dbReference>
<protein>
    <recommendedName>
        <fullName evidence="5">Restriction endonuclease subunit S</fullName>
    </recommendedName>
</protein>
<reference evidence="3 4" key="1">
    <citation type="journal article" date="2019" name="Emerg. Microbes Infect.">
        <title>Comprehensive subspecies identification of 175 nontuberculous mycobacteria species based on 7547 genomic profiles.</title>
        <authorList>
            <person name="Matsumoto Y."/>
            <person name="Kinjo T."/>
            <person name="Motooka D."/>
            <person name="Nabeya D."/>
            <person name="Jung N."/>
            <person name="Uechi K."/>
            <person name="Horii T."/>
            <person name="Iida T."/>
            <person name="Fujita J."/>
            <person name="Nakamura S."/>
        </authorList>
    </citation>
    <scope>NUCLEOTIDE SEQUENCE [LARGE SCALE GENOMIC DNA]</scope>
    <source>
        <strain evidence="3 4">JCM 18565</strain>
    </source>
</reference>
<comment type="caution">
    <text evidence="3">The sequence shown here is derived from an EMBL/GenBank/DDBJ whole genome shotgun (WGS) entry which is preliminary data.</text>
</comment>
<keyword evidence="1" id="KW-0680">Restriction system</keyword>
<evidence type="ECO:0000313" key="4">
    <source>
        <dbReference type="Proteomes" id="UP000465240"/>
    </source>
</evidence>
<keyword evidence="2" id="KW-0238">DNA-binding</keyword>
<organism evidence="3 4">
    <name type="scientific">Mycobacterium paragordonae</name>
    <dbReference type="NCBI Taxonomy" id="1389713"/>
    <lineage>
        <taxon>Bacteria</taxon>
        <taxon>Bacillati</taxon>
        <taxon>Actinomycetota</taxon>
        <taxon>Actinomycetes</taxon>
        <taxon>Mycobacteriales</taxon>
        <taxon>Mycobacteriaceae</taxon>
        <taxon>Mycobacterium</taxon>
    </lineage>
</organism>
<sequence>MTETVALGDHLDFAAGSTPPIRATGGCHPICGANGAIGYTTQRNARGPLIVIGRVGSYCGSVHYCESDAWVTDNALIVRARNPDETRYWVYALKSCGLNRFRAGSGQPSLNQNTLRSVRFSAAPAAWRPPIGALLGAFDDKIAANNRIIAAAEALMTALVEEVRHDTELSELAERTTVSIDPRGIRGAVAHYSLPAFDMGVRPAIVDALSIKSAKYLLTEPCVLFSRLNPRIPRIWNITRIPEQKARSWRG</sequence>
<evidence type="ECO:0000313" key="3">
    <source>
        <dbReference type="EMBL" id="GFG78452.1"/>
    </source>
</evidence>
<keyword evidence="4" id="KW-1185">Reference proteome</keyword>